<gene>
    <name evidence="1" type="ORF">X975_01672</name>
</gene>
<dbReference type="OMA" id="WEAFRIR"/>
<organism evidence="1 2">
    <name type="scientific">Stegodyphus mimosarum</name>
    <name type="common">African social velvet spider</name>
    <dbReference type="NCBI Taxonomy" id="407821"/>
    <lineage>
        <taxon>Eukaryota</taxon>
        <taxon>Metazoa</taxon>
        <taxon>Ecdysozoa</taxon>
        <taxon>Arthropoda</taxon>
        <taxon>Chelicerata</taxon>
        <taxon>Arachnida</taxon>
        <taxon>Araneae</taxon>
        <taxon>Araneomorphae</taxon>
        <taxon>Entelegynae</taxon>
        <taxon>Eresoidea</taxon>
        <taxon>Eresidae</taxon>
        <taxon>Stegodyphus</taxon>
    </lineage>
</organism>
<keyword evidence="2" id="KW-1185">Reference proteome</keyword>
<evidence type="ECO:0008006" key="3">
    <source>
        <dbReference type="Google" id="ProtNLM"/>
    </source>
</evidence>
<protein>
    <recommendedName>
        <fullName evidence="3">DNA-directed DNA polymerase</fullName>
    </recommendedName>
</protein>
<feature type="non-terminal residue" evidence="1">
    <location>
        <position position="190"/>
    </location>
</feature>
<name>A0A087TSN2_STEMI</name>
<dbReference type="PANTHER" id="PTHR31511">
    <property type="entry name" value="PROTEIN CBG23764"/>
    <property type="match status" value="1"/>
</dbReference>
<dbReference type="OrthoDB" id="6433568at2759"/>
<dbReference type="STRING" id="407821.A0A087TSN2"/>
<reference evidence="1 2" key="1">
    <citation type="submission" date="2013-11" db="EMBL/GenBank/DDBJ databases">
        <title>Genome sequencing of Stegodyphus mimosarum.</title>
        <authorList>
            <person name="Bechsgaard J."/>
        </authorList>
    </citation>
    <scope>NUCLEOTIDE SEQUENCE [LARGE SCALE GENOMIC DNA]</scope>
</reference>
<proteinExistence type="predicted"/>
<dbReference type="PANTHER" id="PTHR31511:SF12">
    <property type="entry name" value="RHO TERMINATION FACTOR N-TERMINAL DOMAIN-CONTAINING PROTEIN"/>
    <property type="match status" value="1"/>
</dbReference>
<evidence type="ECO:0000313" key="1">
    <source>
        <dbReference type="EMBL" id="KFM68121.1"/>
    </source>
</evidence>
<accession>A0A087TSN2</accession>
<sequence>MEAFENDVAGDLLISLVPEHILAKHFGKKEGELLRRKGVYAYEYMSSFKKFEETSLPPQEAFYTVLEEQHISNEDYSHAMKVWETFKLHTLGDYHDLYVKSDVLLLADVFENFRNLCMKNYEMDCSHVMTSPGQAWQACLKMIKIQLELLTDPYMHLFIERGIRGGISMISHRWAEANNKYLPHYDPSKP</sequence>
<dbReference type="Proteomes" id="UP000054359">
    <property type="component" value="Unassembled WGS sequence"/>
</dbReference>
<dbReference type="AlphaFoldDB" id="A0A087TSN2"/>
<dbReference type="EMBL" id="KK116558">
    <property type="protein sequence ID" value="KFM68121.1"/>
    <property type="molecule type" value="Genomic_DNA"/>
</dbReference>
<evidence type="ECO:0000313" key="2">
    <source>
        <dbReference type="Proteomes" id="UP000054359"/>
    </source>
</evidence>